<keyword evidence="4" id="KW-0808">Transferase</keyword>
<proteinExistence type="predicted"/>
<dbReference type="PANTHER" id="PTHR22937">
    <property type="entry name" value="E3 UBIQUITIN-PROTEIN LIGASE RNF165"/>
    <property type="match status" value="1"/>
</dbReference>
<evidence type="ECO:0000256" key="3">
    <source>
        <dbReference type="ARBA" id="ARBA00012483"/>
    </source>
</evidence>
<reference evidence="11 12" key="1">
    <citation type="journal article" date="2020" name="Mol. Plant">
        <title>The Chromosome-Based Rubber Tree Genome Provides New Insights into Spurge Genome Evolution and Rubber Biosynthesis.</title>
        <authorList>
            <person name="Liu J."/>
            <person name="Shi C."/>
            <person name="Shi C.C."/>
            <person name="Li W."/>
            <person name="Zhang Q.J."/>
            <person name="Zhang Y."/>
            <person name="Li K."/>
            <person name="Lu H.F."/>
            <person name="Shi C."/>
            <person name="Zhu S.T."/>
            <person name="Xiao Z.Y."/>
            <person name="Nan H."/>
            <person name="Yue Y."/>
            <person name="Zhu X.G."/>
            <person name="Wu Y."/>
            <person name="Hong X.N."/>
            <person name="Fan G.Y."/>
            <person name="Tong Y."/>
            <person name="Zhang D."/>
            <person name="Mao C.L."/>
            <person name="Liu Y.L."/>
            <person name="Hao S.J."/>
            <person name="Liu W.Q."/>
            <person name="Lv M.Q."/>
            <person name="Zhang H.B."/>
            <person name="Liu Y."/>
            <person name="Hu-Tang G.R."/>
            <person name="Wang J.P."/>
            <person name="Wang J.H."/>
            <person name="Sun Y.H."/>
            <person name="Ni S.B."/>
            <person name="Chen W.B."/>
            <person name="Zhang X.C."/>
            <person name="Jiao Y.N."/>
            <person name="Eichler E.E."/>
            <person name="Li G.H."/>
            <person name="Liu X."/>
            <person name="Gao L.Z."/>
        </authorList>
    </citation>
    <scope>NUCLEOTIDE SEQUENCE [LARGE SCALE GENOMIC DNA]</scope>
    <source>
        <strain evidence="12">cv. GT1</strain>
        <tissue evidence="11">Leaf</tissue>
    </source>
</reference>
<protein>
    <recommendedName>
        <fullName evidence="3">RING-type E3 ubiquitin transferase</fullName>
        <ecNumber evidence="3">2.3.2.27</ecNumber>
    </recommendedName>
</protein>
<accession>A0A6A6MGN7</accession>
<name>A0A6A6MGN7_HEVBR</name>
<dbReference type="Gene3D" id="3.30.40.10">
    <property type="entry name" value="Zinc/RING finger domain, C3HC4 (zinc finger)"/>
    <property type="match status" value="1"/>
</dbReference>
<dbReference type="PANTHER" id="PTHR22937:SF174">
    <property type="entry name" value="RING-TYPE E3 UBIQUITIN TRANSFERASE"/>
    <property type="match status" value="1"/>
</dbReference>
<dbReference type="InterPro" id="IPR001841">
    <property type="entry name" value="Znf_RING"/>
</dbReference>
<evidence type="ECO:0000256" key="2">
    <source>
        <dbReference type="ARBA" id="ARBA00004906"/>
    </source>
</evidence>
<evidence type="ECO:0000259" key="10">
    <source>
        <dbReference type="PROSITE" id="PS50089"/>
    </source>
</evidence>
<keyword evidence="8" id="KW-0862">Zinc</keyword>
<comment type="pathway">
    <text evidence="2">Protein modification; protein ubiquitination.</text>
</comment>
<evidence type="ECO:0000313" key="12">
    <source>
        <dbReference type="Proteomes" id="UP000467840"/>
    </source>
</evidence>
<dbReference type="PROSITE" id="PS50089">
    <property type="entry name" value="ZF_RING_2"/>
    <property type="match status" value="1"/>
</dbReference>
<evidence type="ECO:0000256" key="4">
    <source>
        <dbReference type="ARBA" id="ARBA00022679"/>
    </source>
</evidence>
<keyword evidence="7" id="KW-0833">Ubl conjugation pathway</keyword>
<dbReference type="InterPro" id="IPR024766">
    <property type="entry name" value="Znf_RING_H2"/>
</dbReference>
<dbReference type="EMBL" id="JAAGAX010000006">
    <property type="protein sequence ID" value="KAF2312087.1"/>
    <property type="molecule type" value="Genomic_DNA"/>
</dbReference>
<evidence type="ECO:0000256" key="7">
    <source>
        <dbReference type="ARBA" id="ARBA00022786"/>
    </source>
</evidence>
<keyword evidence="6 9" id="KW-0863">Zinc-finger</keyword>
<dbReference type="Proteomes" id="UP000467840">
    <property type="component" value="Chromosome 14"/>
</dbReference>
<evidence type="ECO:0000313" key="11">
    <source>
        <dbReference type="EMBL" id="KAF2312087.1"/>
    </source>
</evidence>
<dbReference type="GO" id="GO:0061630">
    <property type="term" value="F:ubiquitin protein ligase activity"/>
    <property type="evidence" value="ECO:0007669"/>
    <property type="project" value="UniProtKB-EC"/>
</dbReference>
<keyword evidence="5" id="KW-0479">Metal-binding</keyword>
<comment type="caution">
    <text evidence="11">The sequence shown here is derived from an EMBL/GenBank/DDBJ whole genome shotgun (WGS) entry which is preliminary data.</text>
</comment>
<dbReference type="Pfam" id="PF12678">
    <property type="entry name" value="zf-rbx1"/>
    <property type="match status" value="1"/>
</dbReference>
<evidence type="ECO:0000256" key="5">
    <source>
        <dbReference type="ARBA" id="ARBA00022723"/>
    </source>
</evidence>
<evidence type="ECO:0000256" key="9">
    <source>
        <dbReference type="PROSITE-ProRule" id="PRU00175"/>
    </source>
</evidence>
<keyword evidence="12" id="KW-1185">Reference proteome</keyword>
<dbReference type="EC" id="2.3.2.27" evidence="3"/>
<evidence type="ECO:0000256" key="6">
    <source>
        <dbReference type="ARBA" id="ARBA00022771"/>
    </source>
</evidence>
<dbReference type="AlphaFoldDB" id="A0A6A6MGN7"/>
<dbReference type="GO" id="GO:0008270">
    <property type="term" value="F:zinc ion binding"/>
    <property type="evidence" value="ECO:0007669"/>
    <property type="project" value="UniProtKB-KW"/>
</dbReference>
<feature type="domain" description="RING-type" evidence="10">
    <location>
        <begin position="110"/>
        <end position="133"/>
    </location>
</feature>
<evidence type="ECO:0000256" key="8">
    <source>
        <dbReference type="ARBA" id="ARBA00022833"/>
    </source>
</evidence>
<organism evidence="11 12">
    <name type="scientific">Hevea brasiliensis</name>
    <name type="common">Para rubber tree</name>
    <name type="synonym">Siphonia brasiliensis</name>
    <dbReference type="NCBI Taxonomy" id="3981"/>
    <lineage>
        <taxon>Eukaryota</taxon>
        <taxon>Viridiplantae</taxon>
        <taxon>Streptophyta</taxon>
        <taxon>Embryophyta</taxon>
        <taxon>Tracheophyta</taxon>
        <taxon>Spermatophyta</taxon>
        <taxon>Magnoliopsida</taxon>
        <taxon>eudicotyledons</taxon>
        <taxon>Gunneridae</taxon>
        <taxon>Pentapetalae</taxon>
        <taxon>rosids</taxon>
        <taxon>fabids</taxon>
        <taxon>Malpighiales</taxon>
        <taxon>Euphorbiaceae</taxon>
        <taxon>Crotonoideae</taxon>
        <taxon>Micrandreae</taxon>
        <taxon>Hevea</taxon>
    </lineage>
</organism>
<evidence type="ECO:0000256" key="1">
    <source>
        <dbReference type="ARBA" id="ARBA00000900"/>
    </source>
</evidence>
<dbReference type="InterPro" id="IPR013083">
    <property type="entry name" value="Znf_RING/FYVE/PHD"/>
</dbReference>
<comment type="catalytic activity">
    <reaction evidence="1">
        <text>S-ubiquitinyl-[E2 ubiquitin-conjugating enzyme]-L-cysteine + [acceptor protein]-L-lysine = [E2 ubiquitin-conjugating enzyme]-L-cysteine + N(6)-ubiquitinyl-[acceptor protein]-L-lysine.</text>
        <dbReference type="EC" id="2.3.2.27"/>
    </reaction>
</comment>
<dbReference type="InterPro" id="IPR045191">
    <property type="entry name" value="MBR1/2-like"/>
</dbReference>
<gene>
    <name evidence="11" type="ORF">GH714_028012</name>
</gene>
<sequence length="143" mass="16287">MVVDRSAFNGSRNMFDQHRDMRLDIENMSYEELLALGERIGNVSTGGLSFCCTELVASRIIATTSVVLVPKESCDFGRHWNYIFSNFKNACCNWQEEYEDMDDVGSLKICGHDYHVNCIKKWLSMKNLCPICKAPAVADNMKE</sequence>
<dbReference type="SUPFAM" id="SSF57850">
    <property type="entry name" value="RING/U-box"/>
    <property type="match status" value="1"/>
</dbReference>